<dbReference type="Gene3D" id="1.20.1640.10">
    <property type="entry name" value="Multidrug efflux transporter AcrB transmembrane domain"/>
    <property type="match status" value="2"/>
</dbReference>
<dbReference type="InterPro" id="IPR001036">
    <property type="entry name" value="Acrflvin-R"/>
</dbReference>
<keyword evidence="3" id="KW-1003">Cell membrane</keyword>
<evidence type="ECO:0000256" key="5">
    <source>
        <dbReference type="ARBA" id="ARBA00022692"/>
    </source>
</evidence>
<dbReference type="EMBL" id="CP015581">
    <property type="protein sequence ID" value="ARU98676.1"/>
    <property type="molecule type" value="Genomic_DNA"/>
</dbReference>
<dbReference type="PANTHER" id="PTHR32063">
    <property type="match status" value="1"/>
</dbReference>
<sequence length="1043" mass="112448">MNLLPDSSSGGPSRQFILRPVATTLLMVAIVLAGILGYHFLPVSALPEVDYPTIQVVTQYPGASPEVMTSAVTAPLERQFGQMSGLKQMSSGSSGGASVVTLQFQLSLPLDIAEQEVQAAINAAMSYLPDDLPNPPVYNKVNPADPPIMTLAVTTSSLPLTRVQDLVETRIAQKISQVSGVGLVTLAGGQRPSVRVALNAQALAALGLTSEDVRTAIDNGNVNTAKGSLDGPERAITLSANDQLQSAEDYRQLIISYRNNGPVRLGDVATVTQGAENQWLGAWSNGHAAIILNVLRQPGANIIDTADNIRALLPTLKSNLPASVKLELISDRTMNIRASVSDTRFELLLAIALVVMIIYLFLRNIPATIIPAVAVPLSLIGTFAAMYLLGFSVNNLTLMALTIATGFVVDDAIVVIENISRHIEKGVPPLQAALRGAGEIGFTIISLTISLIAVLIPLLFMGDVVGRLFREFAVTLAVSILISAVVSLTLTPMMCARMLKNGTLHQQNRFSLACERMFERMIAGYGRLLSRVLNHPWLTLGVAIGTLVLTIVLWVLIPKGFFPQQDNGLILASVQGPQNVSWTSMTQRTREVTDILEKDPDVANVSAFVGIDGTNPSLNNARLQITLKPLSDRHDRIPQIEQRLQQSVSRLPGISLWMQAVQDLTIDTEASRTPYQFTLQSPSQESLAEWIPKLLSELQKAPQLREVSSNWQDQGNEAFIRVDRDTASRLGITMADIDNALYDAFGQRLISTIYTQSSQYRVVLSQQTGMAPGLQALQNIRLTNSDGGTIPLTSIARVEQRHALLAINHLDQFPAATVSFDVASGYSLGEAVNAITDIENQLNLPSDMLTHFQGSTLAFKAALSGTVWLVIASIVAMYIVLGILYESFIHPVTILSTLPTAGVGALLALLISGHELDIIAIIGIILLIGIVKKNAIMMIDFALSAERNQGIAPQEAIYQACLLRFRPILMTTMAALLGALPLMLSFGVGAELRRPLGIAMAGGLIVSQVLTLFTTPVIYLLFDRLSHRLKKSNDSQSAPESLP</sequence>
<dbReference type="FunFam" id="3.30.70.1430:FF:000001">
    <property type="entry name" value="Efflux pump membrane transporter"/>
    <property type="match status" value="1"/>
</dbReference>
<dbReference type="EMBL" id="CP015579">
    <property type="protein sequence ID" value="ARU94639.1"/>
    <property type="molecule type" value="Genomic_DNA"/>
</dbReference>
<dbReference type="SUPFAM" id="SSF82866">
    <property type="entry name" value="Multidrug efflux transporter AcrB transmembrane domain"/>
    <property type="match status" value="2"/>
</dbReference>
<dbReference type="Gene3D" id="3.30.2090.10">
    <property type="entry name" value="Multidrug efflux transporter AcrB TolC docking domain, DN and DC subdomains"/>
    <property type="match status" value="2"/>
</dbReference>
<dbReference type="Gene3D" id="3.30.70.1430">
    <property type="entry name" value="Multidrug efflux transporter AcrB pore domain"/>
    <property type="match status" value="2"/>
</dbReference>
<accession>A0A1Y0LAF8</accession>
<keyword evidence="6 8" id="KW-1133">Transmembrane helix</keyword>
<feature type="transmembrane region" description="Helical" evidence="8">
    <location>
        <begin position="996"/>
        <end position="1022"/>
    </location>
</feature>
<feature type="transmembrane region" description="Helical" evidence="8">
    <location>
        <begin position="472"/>
        <end position="490"/>
    </location>
</feature>
<dbReference type="KEGG" id="tci:A7K98_13230"/>
<evidence type="ECO:0000256" key="6">
    <source>
        <dbReference type="ARBA" id="ARBA00022989"/>
    </source>
</evidence>
<organism evidence="9 12">
    <name type="scientific">Tatumella citrea</name>
    <name type="common">Pantoea citrea</name>
    <dbReference type="NCBI Taxonomy" id="53336"/>
    <lineage>
        <taxon>Bacteria</taxon>
        <taxon>Pseudomonadati</taxon>
        <taxon>Pseudomonadota</taxon>
        <taxon>Gammaproteobacteria</taxon>
        <taxon>Enterobacterales</taxon>
        <taxon>Erwiniaceae</taxon>
        <taxon>Tatumella</taxon>
    </lineage>
</organism>
<proteinExistence type="predicted"/>
<evidence type="ECO:0000313" key="9">
    <source>
        <dbReference type="EMBL" id="ARU94639.1"/>
    </source>
</evidence>
<dbReference type="PRINTS" id="PR00702">
    <property type="entry name" value="ACRIFLAVINRP"/>
</dbReference>
<evidence type="ECO:0000313" key="12">
    <source>
        <dbReference type="Proteomes" id="UP000195814"/>
    </source>
</evidence>
<gene>
    <name evidence="9" type="ORF">A7K98_13230</name>
    <name evidence="10" type="ORF">A7K99_13215</name>
</gene>
<keyword evidence="4" id="KW-0997">Cell inner membrane</keyword>
<evidence type="ECO:0000313" key="10">
    <source>
        <dbReference type="EMBL" id="ARU98676.1"/>
    </source>
</evidence>
<dbReference type="SUPFAM" id="SSF82714">
    <property type="entry name" value="Multidrug efflux transporter AcrB TolC docking domain, DN and DC subdomains"/>
    <property type="match status" value="2"/>
</dbReference>
<dbReference type="Gene3D" id="3.30.70.1320">
    <property type="entry name" value="Multidrug efflux transporter AcrB pore domain like"/>
    <property type="match status" value="1"/>
</dbReference>
<name>A0A1Y0LAF8_TATCI</name>
<feature type="transmembrane region" description="Helical" evidence="8">
    <location>
        <begin position="865"/>
        <end position="885"/>
    </location>
</feature>
<keyword evidence="11" id="KW-1185">Reference proteome</keyword>
<feature type="transmembrane region" description="Helical" evidence="8">
    <location>
        <begin position="345"/>
        <end position="362"/>
    </location>
</feature>
<dbReference type="NCBIfam" id="NF007798">
    <property type="entry name" value="PRK10503.1"/>
    <property type="match status" value="1"/>
</dbReference>
<evidence type="ECO:0000256" key="2">
    <source>
        <dbReference type="ARBA" id="ARBA00022448"/>
    </source>
</evidence>
<keyword evidence="7 8" id="KW-0472">Membrane</keyword>
<dbReference type="Gene3D" id="3.30.70.1440">
    <property type="entry name" value="Multidrug efflux transporter AcrB pore domain"/>
    <property type="match status" value="1"/>
</dbReference>
<keyword evidence="2" id="KW-0813">Transport</keyword>
<evidence type="ECO:0000256" key="7">
    <source>
        <dbReference type="ARBA" id="ARBA00023136"/>
    </source>
</evidence>
<dbReference type="GO" id="GO:0005886">
    <property type="term" value="C:plasma membrane"/>
    <property type="evidence" value="ECO:0007669"/>
    <property type="project" value="UniProtKB-SubCell"/>
</dbReference>
<dbReference type="AlphaFoldDB" id="A0A1Y0LAF8"/>
<dbReference type="Pfam" id="PF00873">
    <property type="entry name" value="ACR_tran"/>
    <property type="match status" value="1"/>
</dbReference>
<evidence type="ECO:0000256" key="4">
    <source>
        <dbReference type="ARBA" id="ARBA00022519"/>
    </source>
</evidence>
<evidence type="ECO:0000256" key="3">
    <source>
        <dbReference type="ARBA" id="ARBA00022475"/>
    </source>
</evidence>
<dbReference type="InterPro" id="IPR027463">
    <property type="entry name" value="AcrB_DN_DC_subdom"/>
</dbReference>
<feature type="transmembrane region" description="Helical" evidence="8">
    <location>
        <begin position="369"/>
        <end position="390"/>
    </location>
</feature>
<dbReference type="RefSeq" id="WP_087489010.1">
    <property type="nucleotide sequence ID" value="NZ_CP015579.1"/>
</dbReference>
<keyword evidence="5 8" id="KW-0812">Transmembrane</keyword>
<dbReference type="PANTHER" id="PTHR32063:SF21">
    <property type="entry name" value="MULTIDRUG RESISTANCE PROTEIN MDTB"/>
    <property type="match status" value="1"/>
</dbReference>
<dbReference type="OrthoDB" id="9757904at2"/>
<comment type="subcellular location">
    <subcellularLocation>
        <location evidence="1">Cell inner membrane</location>
        <topology evidence="1">Multi-pass membrane protein</topology>
    </subcellularLocation>
</comment>
<evidence type="ECO:0000256" key="8">
    <source>
        <dbReference type="SAM" id="Phobius"/>
    </source>
</evidence>
<protein>
    <submittedName>
        <fullName evidence="9">Multidrug transporter subunit MdtB</fullName>
    </submittedName>
</protein>
<dbReference type="GO" id="GO:0042910">
    <property type="term" value="F:xenobiotic transmembrane transporter activity"/>
    <property type="evidence" value="ECO:0007669"/>
    <property type="project" value="TreeGrafter"/>
</dbReference>
<reference evidence="11 12" key="1">
    <citation type="submission" date="2016-05" db="EMBL/GenBank/DDBJ databases">
        <title>Complete genome sequence of two 2,5-diketo-D-glunonic acid producing strain Tatumella citrea.</title>
        <authorList>
            <person name="Duan C."/>
            <person name="Yang J."/>
            <person name="Yang S."/>
        </authorList>
    </citation>
    <scope>NUCLEOTIDE SEQUENCE [LARGE SCALE GENOMIC DNA]</scope>
    <source>
        <strain evidence="10 11">ATCC 39140</strain>
        <strain evidence="9 12">DSM 13699</strain>
    </source>
</reference>
<feature type="transmembrane region" description="Helical" evidence="8">
    <location>
        <begin position="537"/>
        <end position="557"/>
    </location>
</feature>
<dbReference type="Proteomes" id="UP000195729">
    <property type="component" value="Chromosome"/>
</dbReference>
<dbReference type="FunFam" id="1.20.1640.10:FF:000001">
    <property type="entry name" value="Efflux pump membrane transporter"/>
    <property type="match status" value="1"/>
</dbReference>
<feature type="transmembrane region" description="Helical" evidence="8">
    <location>
        <begin position="21"/>
        <end position="41"/>
    </location>
</feature>
<feature type="transmembrane region" description="Helical" evidence="8">
    <location>
        <begin position="440"/>
        <end position="460"/>
    </location>
</feature>
<feature type="transmembrane region" description="Helical" evidence="8">
    <location>
        <begin position="918"/>
        <end position="939"/>
    </location>
</feature>
<evidence type="ECO:0000313" key="11">
    <source>
        <dbReference type="Proteomes" id="UP000195729"/>
    </source>
</evidence>
<dbReference type="SUPFAM" id="SSF82693">
    <property type="entry name" value="Multidrug efflux transporter AcrB pore domain, PN1, PN2, PC1 and PC2 subdomains"/>
    <property type="match status" value="3"/>
</dbReference>
<evidence type="ECO:0000256" key="1">
    <source>
        <dbReference type="ARBA" id="ARBA00004429"/>
    </source>
</evidence>
<dbReference type="Proteomes" id="UP000195814">
    <property type="component" value="Chromosome"/>
</dbReference>
<dbReference type="NCBIfam" id="NF033617">
    <property type="entry name" value="RND_permease_2"/>
    <property type="match status" value="1"/>
</dbReference>
<feature type="transmembrane region" description="Helical" evidence="8">
    <location>
        <begin position="968"/>
        <end position="990"/>
    </location>
</feature>